<dbReference type="PROSITE" id="PS01305">
    <property type="entry name" value="MOAA_NIFB_PQQE"/>
    <property type="match status" value="1"/>
</dbReference>
<dbReference type="SFLD" id="SFLDG01386">
    <property type="entry name" value="main_SPASM_domain-containing"/>
    <property type="match status" value="1"/>
</dbReference>
<dbReference type="STRING" id="698762.SAMN00808754_0095"/>
<dbReference type="NCBIfam" id="TIGR03974">
    <property type="entry name" value="rSAM_six_Cys"/>
    <property type="match status" value="1"/>
</dbReference>
<feature type="domain" description="Radical SAM core" evidence="7">
    <location>
        <begin position="105"/>
        <end position="336"/>
    </location>
</feature>
<dbReference type="GO" id="GO:0046872">
    <property type="term" value="F:metal ion binding"/>
    <property type="evidence" value="ECO:0007669"/>
    <property type="project" value="UniProtKB-KW"/>
</dbReference>
<dbReference type="InterPro" id="IPR024025">
    <property type="entry name" value="SCIFF_rSAM_maturase"/>
</dbReference>
<dbReference type="Pfam" id="PF13186">
    <property type="entry name" value="SPASM"/>
    <property type="match status" value="1"/>
</dbReference>
<dbReference type="RefSeq" id="WP_084663009.1">
    <property type="nucleotide sequence ID" value="NZ_LT838272.1"/>
</dbReference>
<dbReference type="InterPro" id="IPR007197">
    <property type="entry name" value="rSAM"/>
</dbReference>
<dbReference type="Proteomes" id="UP000192569">
    <property type="component" value="Chromosome I"/>
</dbReference>
<dbReference type="SFLD" id="SFLDS00029">
    <property type="entry name" value="Radical_SAM"/>
    <property type="match status" value="1"/>
</dbReference>
<comment type="cofactor">
    <cofactor evidence="1">
        <name>[4Fe-4S] cluster</name>
        <dbReference type="ChEBI" id="CHEBI:49883"/>
    </cofactor>
</comment>
<dbReference type="AlphaFoldDB" id="A0A1W1V727"/>
<dbReference type="InterPro" id="IPR013785">
    <property type="entry name" value="Aldolase_TIM"/>
</dbReference>
<keyword evidence="3" id="KW-0949">S-adenosyl-L-methionine</keyword>
<keyword evidence="5" id="KW-0408">Iron</keyword>
<accession>A0A1W1V727</accession>
<dbReference type="SFLD" id="SFLDG01067">
    <property type="entry name" value="SPASM/twitch_domain_containing"/>
    <property type="match status" value="1"/>
</dbReference>
<evidence type="ECO:0000259" key="7">
    <source>
        <dbReference type="PROSITE" id="PS51918"/>
    </source>
</evidence>
<dbReference type="GO" id="GO:0016491">
    <property type="term" value="F:oxidoreductase activity"/>
    <property type="evidence" value="ECO:0007669"/>
    <property type="project" value="InterPro"/>
</dbReference>
<reference evidence="8 9" key="1">
    <citation type="submission" date="2017-04" db="EMBL/GenBank/DDBJ databases">
        <authorList>
            <person name="Afonso C.L."/>
            <person name="Miller P.J."/>
            <person name="Scott M.A."/>
            <person name="Spackman E."/>
            <person name="Goraichik I."/>
            <person name="Dimitrov K.M."/>
            <person name="Suarez D.L."/>
            <person name="Swayne D.E."/>
        </authorList>
    </citation>
    <scope>NUCLEOTIDE SEQUENCE [LARGE SCALE GENOMIC DNA]</scope>
    <source>
        <strain evidence="8 9">ToBE</strain>
    </source>
</reference>
<dbReference type="PANTHER" id="PTHR43273:SF8">
    <property type="entry name" value="RADICAL SAM DOMAIN PROTEIN"/>
    <property type="match status" value="1"/>
</dbReference>
<dbReference type="OrthoDB" id="9808591at2"/>
<dbReference type="Gene3D" id="3.20.20.70">
    <property type="entry name" value="Aldolase class I"/>
    <property type="match status" value="1"/>
</dbReference>
<keyword evidence="6" id="KW-0411">Iron-sulfur</keyword>
<keyword evidence="9" id="KW-1185">Reference proteome</keyword>
<sequence>MGYRIPQLEGIDWQADIHLFTCNGLHLLLDVNSGALHILDDVAKEVLGELKEVAAGSEGIPSLPQATKIFGPRPVSEVLEELARCQEEGTLFTQDRVAGWYHPPEPLLQGLCLHVSHDCNMRCRYCFAGGGSFGGKRNLMPLSIGKAAIDFLLTASGPRKRVEVDFFGGEPLLNFPVVRELVFYGRSRAHALGKEIRFTLTTNGLALDKEMGDFLNREGISVILSLDGRPETNDRYRRTYRGGGTYHIVLPRIKDFLKSRGYRDYWIRGTYTRDNLDFTNDVAYLVALGFQFISLEPVVASPGVPYSLRTEDVSAIKKEYQRLASFYFEARSRGHPFEFFHFNLDLNGGPCLTKRLHGCGAGVSYLAVSPEGDLYPCHQLVGQEHFRLGHVETGIQREELQEEFRQAHVYNKPRCLRCWARFYCSGGCHAAAIAANNSLREPDPVACAIQQARLEAALYVLARTRINFPLQAGSSQH</sequence>
<keyword evidence="2" id="KW-0004">4Fe-4S</keyword>
<proteinExistence type="predicted"/>
<dbReference type="PROSITE" id="PS51918">
    <property type="entry name" value="RADICAL_SAM"/>
    <property type="match status" value="1"/>
</dbReference>
<evidence type="ECO:0000256" key="4">
    <source>
        <dbReference type="ARBA" id="ARBA00022723"/>
    </source>
</evidence>
<dbReference type="EMBL" id="LT838272">
    <property type="protein sequence ID" value="SMB88980.1"/>
    <property type="molecule type" value="Genomic_DNA"/>
</dbReference>
<evidence type="ECO:0000256" key="2">
    <source>
        <dbReference type="ARBA" id="ARBA00022485"/>
    </source>
</evidence>
<evidence type="ECO:0000256" key="3">
    <source>
        <dbReference type="ARBA" id="ARBA00022691"/>
    </source>
</evidence>
<protein>
    <recommendedName>
        <fullName evidence="7">Radical SAM core domain-containing protein</fullName>
    </recommendedName>
</protein>
<name>A0A1W1V727_9FIRM</name>
<organism evidence="8 9">
    <name type="scientific">Thermanaeromonas toyohensis ToBE</name>
    <dbReference type="NCBI Taxonomy" id="698762"/>
    <lineage>
        <taxon>Bacteria</taxon>
        <taxon>Bacillati</taxon>
        <taxon>Bacillota</taxon>
        <taxon>Clostridia</taxon>
        <taxon>Neomoorellales</taxon>
        <taxon>Neomoorellaceae</taxon>
        <taxon>Thermanaeromonas</taxon>
    </lineage>
</organism>
<dbReference type="SFLD" id="SFLDG01384">
    <property type="entry name" value="thioether_bond_formation_requi"/>
    <property type="match status" value="1"/>
</dbReference>
<keyword evidence="4" id="KW-0479">Metal-binding</keyword>
<dbReference type="InterPro" id="IPR000385">
    <property type="entry name" value="MoaA_NifB_PqqE_Fe-S-bd_CS"/>
</dbReference>
<evidence type="ECO:0000256" key="5">
    <source>
        <dbReference type="ARBA" id="ARBA00023004"/>
    </source>
</evidence>
<dbReference type="CDD" id="cd01335">
    <property type="entry name" value="Radical_SAM"/>
    <property type="match status" value="1"/>
</dbReference>
<evidence type="ECO:0000313" key="9">
    <source>
        <dbReference type="Proteomes" id="UP000192569"/>
    </source>
</evidence>
<dbReference type="InterPro" id="IPR047602">
    <property type="entry name" value="SPASM_CteB-like"/>
</dbReference>
<dbReference type="InterPro" id="IPR023867">
    <property type="entry name" value="Sulphatase_maturase_rSAM"/>
</dbReference>
<dbReference type="InterPro" id="IPR058240">
    <property type="entry name" value="rSAM_sf"/>
</dbReference>
<dbReference type="Pfam" id="PF04055">
    <property type="entry name" value="Radical_SAM"/>
    <property type="match status" value="1"/>
</dbReference>
<evidence type="ECO:0000256" key="6">
    <source>
        <dbReference type="ARBA" id="ARBA00023014"/>
    </source>
</evidence>
<dbReference type="InterPro" id="IPR023885">
    <property type="entry name" value="4Fe4S-binding_SPASM_dom"/>
</dbReference>
<dbReference type="NCBIfam" id="TIGR04085">
    <property type="entry name" value="rSAM_more_4Fe4S"/>
    <property type="match status" value="1"/>
</dbReference>
<dbReference type="SUPFAM" id="SSF102114">
    <property type="entry name" value="Radical SAM enzymes"/>
    <property type="match status" value="1"/>
</dbReference>
<evidence type="ECO:0000313" key="8">
    <source>
        <dbReference type="EMBL" id="SMB88980.1"/>
    </source>
</evidence>
<gene>
    <name evidence="8" type="ORF">SAMN00808754_0095</name>
</gene>
<evidence type="ECO:0000256" key="1">
    <source>
        <dbReference type="ARBA" id="ARBA00001966"/>
    </source>
</evidence>
<dbReference type="CDD" id="cd21124">
    <property type="entry name" value="SPASM_CteB-like"/>
    <property type="match status" value="1"/>
</dbReference>
<dbReference type="PANTHER" id="PTHR43273">
    <property type="entry name" value="ANAEROBIC SULFATASE-MATURATING ENZYME HOMOLOG ASLB-RELATED"/>
    <property type="match status" value="1"/>
</dbReference>
<dbReference type="GO" id="GO:0051539">
    <property type="term" value="F:4 iron, 4 sulfur cluster binding"/>
    <property type="evidence" value="ECO:0007669"/>
    <property type="project" value="UniProtKB-KW"/>
</dbReference>